<dbReference type="InterPro" id="IPR015424">
    <property type="entry name" value="PyrdxlP-dep_Trfase"/>
</dbReference>
<sequence length="436" mass="47118">MPTNDKIDLEFDKNHLWHPYTSTSAPLPCYPVVSARGCELELEDGTLLVDGMSSWWAAIHGYNVPSLNQAASQQLSEMSHVMFGGITHKPATELGKKLLSLLPAQLNKLFLADSGSVAVEVAMKMALQYWLGKGITGKTRFLSFNRGYHGDTLGAMSVCDPETGMHSLFEGILAKQLFATPPLNVTQGPYHSSQLNELQSKLVDHHHEIAAVIIEPLVQGAGGMRIYHAEALSDIRALCDEYGVLLIFDEIATGFGRTGSMFAFEQAPDNSAIPDIITLGKAMTGGYLTLAATICSDKVAKGVCASEAGVFMHGPTFMANPLACSIANASLDILISGEWRAQVESIERQLVDELECCRALDAVVDVRVKGAIGVVETKEPVNVAEIQAYFVEKGVWIRPFGTRVYIMPPFVISKEQLNLLTSSIYEALAAGIGLTA</sequence>
<dbReference type="InterPro" id="IPR015421">
    <property type="entry name" value="PyrdxlP-dep_Trfase_major"/>
</dbReference>
<reference evidence="11" key="1">
    <citation type="journal article" date="2019" name="Int. J. Syst. Evol. Microbiol.">
        <title>The Global Catalogue of Microorganisms (GCM) 10K type strain sequencing project: providing services to taxonomists for standard genome sequencing and annotation.</title>
        <authorList>
            <consortium name="The Broad Institute Genomics Platform"/>
            <consortium name="The Broad Institute Genome Sequencing Center for Infectious Disease"/>
            <person name="Wu L."/>
            <person name="Ma J."/>
        </authorList>
    </citation>
    <scope>NUCLEOTIDE SEQUENCE [LARGE SCALE GENOMIC DNA]</scope>
    <source>
        <strain evidence="11">CGMCC 1.10992</strain>
    </source>
</reference>
<dbReference type="InterPro" id="IPR005815">
    <property type="entry name" value="BioA"/>
</dbReference>
<dbReference type="Pfam" id="PF00202">
    <property type="entry name" value="Aminotran_3"/>
    <property type="match status" value="1"/>
</dbReference>
<proteinExistence type="inferred from homology"/>
<dbReference type="Gene3D" id="3.40.640.10">
    <property type="entry name" value="Type I PLP-dependent aspartate aminotransferase-like (Major domain)"/>
    <property type="match status" value="1"/>
</dbReference>
<dbReference type="RefSeq" id="WP_345340220.1">
    <property type="nucleotide sequence ID" value="NZ_BAABLI010000014.1"/>
</dbReference>
<evidence type="ECO:0000256" key="3">
    <source>
        <dbReference type="ARBA" id="ARBA00022576"/>
    </source>
</evidence>
<keyword evidence="6 9" id="KW-0093">Biotin biosynthesis</keyword>
<name>A0ABW4XLQ6_9GAMM</name>
<dbReference type="InterPro" id="IPR015422">
    <property type="entry name" value="PyrdxlP-dep_Trfase_small"/>
</dbReference>
<comment type="subcellular location">
    <subcellularLocation>
        <location evidence="9">Cytoplasm</location>
    </subcellularLocation>
</comment>
<evidence type="ECO:0000256" key="8">
    <source>
        <dbReference type="ARBA" id="ARBA00048449"/>
    </source>
</evidence>
<dbReference type="SUPFAM" id="SSF53383">
    <property type="entry name" value="PLP-dependent transferases"/>
    <property type="match status" value="1"/>
</dbReference>
<feature type="binding site" evidence="9">
    <location>
        <position position="398"/>
    </location>
    <ligand>
        <name>substrate</name>
    </ligand>
</feature>
<evidence type="ECO:0000313" key="10">
    <source>
        <dbReference type="EMBL" id="MFD2095710.1"/>
    </source>
</evidence>
<keyword evidence="4 9" id="KW-0808">Transferase</keyword>
<feature type="binding site" evidence="9">
    <location>
        <begin position="315"/>
        <end position="316"/>
    </location>
    <ligand>
        <name>pyridoxal 5'-phosphate</name>
        <dbReference type="ChEBI" id="CHEBI:597326"/>
    </ligand>
</feature>
<dbReference type="Proteomes" id="UP001597380">
    <property type="component" value="Unassembled WGS sequence"/>
</dbReference>
<dbReference type="InterPro" id="IPR005814">
    <property type="entry name" value="Aminotrans_3"/>
</dbReference>
<dbReference type="GO" id="GO:0004015">
    <property type="term" value="F:adenosylmethionine-8-amino-7-oxononanoate transaminase activity"/>
    <property type="evidence" value="ECO:0007669"/>
    <property type="project" value="UniProtKB-EC"/>
</dbReference>
<dbReference type="EC" id="2.6.1.62" evidence="9"/>
<keyword evidence="3 9" id="KW-0032">Aminotransferase</keyword>
<keyword evidence="11" id="KW-1185">Reference proteome</keyword>
<keyword evidence="5 9" id="KW-0949">S-adenosyl-L-methionine</keyword>
<comment type="subunit">
    <text evidence="9">Homodimer.</text>
</comment>
<feature type="binding site" evidence="9">
    <location>
        <position position="281"/>
    </location>
    <ligand>
        <name>substrate</name>
    </ligand>
</feature>
<keyword evidence="9" id="KW-0963">Cytoplasm</keyword>
<evidence type="ECO:0000256" key="9">
    <source>
        <dbReference type="HAMAP-Rule" id="MF_00834"/>
    </source>
</evidence>
<dbReference type="InterPro" id="IPR049704">
    <property type="entry name" value="Aminotrans_3_PPA_site"/>
</dbReference>
<evidence type="ECO:0000256" key="7">
    <source>
        <dbReference type="ARBA" id="ARBA00022898"/>
    </source>
</evidence>
<feature type="site" description="Participates in the substrate recognition with KAPA and in a stacking interaction with the adenine ring of SAM" evidence="9">
    <location>
        <position position="20"/>
    </location>
</feature>
<dbReference type="NCBIfam" id="TIGR00508">
    <property type="entry name" value="bioA"/>
    <property type="match status" value="1"/>
</dbReference>
<feature type="binding site" evidence="9">
    <location>
        <position position="249"/>
    </location>
    <ligand>
        <name>pyridoxal 5'-phosphate</name>
        <dbReference type="ChEBI" id="CHEBI:597326"/>
    </ligand>
</feature>
<comment type="pathway">
    <text evidence="2 9">Cofactor biosynthesis; biotin biosynthesis; 7,8-diaminononanoate from 8-amino-7-oxononanoate (SAM route): step 1/1.</text>
</comment>
<dbReference type="CDD" id="cd00610">
    <property type="entry name" value="OAT_like"/>
    <property type="match status" value="1"/>
</dbReference>
<comment type="caution">
    <text evidence="10">The sequence shown here is derived from an EMBL/GenBank/DDBJ whole genome shotgun (WGS) entry which is preliminary data.</text>
</comment>
<dbReference type="PANTHER" id="PTHR42684:SF17">
    <property type="entry name" value="ADENOSYLMETHIONINE-8-AMINO-7-OXONONANOATE AMINOTRANSFERASE"/>
    <property type="match status" value="1"/>
</dbReference>
<gene>
    <name evidence="9 10" type="primary">bioA</name>
    <name evidence="10" type="ORF">ACFSJ3_06915</name>
</gene>
<evidence type="ECO:0000256" key="6">
    <source>
        <dbReference type="ARBA" id="ARBA00022756"/>
    </source>
</evidence>
<evidence type="ECO:0000256" key="4">
    <source>
        <dbReference type="ARBA" id="ARBA00022679"/>
    </source>
</evidence>
<feature type="binding site" evidence="9">
    <location>
        <position position="55"/>
    </location>
    <ligand>
        <name>substrate</name>
    </ligand>
</feature>
<feature type="binding site" evidence="9">
    <location>
        <begin position="115"/>
        <end position="116"/>
    </location>
    <ligand>
        <name>pyridoxal 5'-phosphate</name>
        <dbReference type="ChEBI" id="CHEBI:597326"/>
    </ligand>
</feature>
<comment type="catalytic activity">
    <reaction evidence="8 9">
        <text>(8S)-8-amino-7-oxononanoate + S-adenosyl-L-methionine = S-adenosyl-4-methylsulfanyl-2-oxobutanoate + (7R,8S)-7,8-diammoniononanoate</text>
        <dbReference type="Rhea" id="RHEA:16861"/>
        <dbReference type="ChEBI" id="CHEBI:16490"/>
        <dbReference type="ChEBI" id="CHEBI:59789"/>
        <dbReference type="ChEBI" id="CHEBI:149468"/>
        <dbReference type="ChEBI" id="CHEBI:149469"/>
        <dbReference type="EC" id="2.6.1.62"/>
    </reaction>
</comment>
<dbReference type="NCBIfam" id="NF004624">
    <property type="entry name" value="PRK05964.1"/>
    <property type="match status" value="1"/>
</dbReference>
<comment type="cofactor">
    <cofactor evidence="1 9">
        <name>pyridoxal 5'-phosphate</name>
        <dbReference type="ChEBI" id="CHEBI:597326"/>
    </cofactor>
</comment>
<comment type="similarity">
    <text evidence="9">Belongs to the class-III pyridoxal-phosphate-dependent aminotransferase family. BioA subfamily.</text>
</comment>
<keyword evidence="7 9" id="KW-0663">Pyridoxal phosphate</keyword>
<feature type="binding site" evidence="9">
    <location>
        <position position="148"/>
    </location>
    <ligand>
        <name>substrate</name>
    </ligand>
</feature>
<dbReference type="PIRSF" id="PIRSF000521">
    <property type="entry name" value="Transaminase_4ab_Lys_Orn"/>
    <property type="match status" value="1"/>
</dbReference>
<dbReference type="NCBIfam" id="NF005940">
    <property type="entry name" value="PRK07986.1"/>
    <property type="match status" value="1"/>
</dbReference>
<protein>
    <recommendedName>
        <fullName evidence="9">Adenosylmethionine-8-amino-7-oxononanoate aminotransferase</fullName>
        <ecNumber evidence="9">2.6.1.62</ecNumber>
    </recommendedName>
    <alternativeName>
        <fullName evidence="9">7,8-diamino-pelargonic acid aminotransferase</fullName>
        <shortName evidence="9">DAPA AT</shortName>
        <shortName evidence="9">DAPA aminotransferase</shortName>
    </alternativeName>
    <alternativeName>
        <fullName evidence="9">7,8-diaminononanoate synthase</fullName>
        <shortName evidence="9">DANS</shortName>
    </alternativeName>
    <alternativeName>
        <fullName evidence="9">Diaminopelargonic acid synthase</fullName>
    </alternativeName>
</protein>
<organism evidence="10 11">
    <name type="scientific">Corallincola platygyrae</name>
    <dbReference type="NCBI Taxonomy" id="1193278"/>
    <lineage>
        <taxon>Bacteria</taxon>
        <taxon>Pseudomonadati</taxon>
        <taxon>Pseudomonadota</taxon>
        <taxon>Gammaproteobacteria</taxon>
        <taxon>Alteromonadales</taxon>
        <taxon>Psychromonadaceae</taxon>
        <taxon>Corallincola</taxon>
    </lineage>
</organism>
<evidence type="ECO:0000313" key="11">
    <source>
        <dbReference type="Proteomes" id="UP001597380"/>
    </source>
</evidence>
<dbReference type="HAMAP" id="MF_00834">
    <property type="entry name" value="BioA"/>
    <property type="match status" value="1"/>
</dbReference>
<evidence type="ECO:0000256" key="1">
    <source>
        <dbReference type="ARBA" id="ARBA00001933"/>
    </source>
</evidence>
<dbReference type="PROSITE" id="PS00600">
    <property type="entry name" value="AA_TRANSFER_CLASS_3"/>
    <property type="match status" value="1"/>
</dbReference>
<dbReference type="Gene3D" id="3.90.1150.10">
    <property type="entry name" value="Aspartate Aminotransferase, domain 1"/>
    <property type="match status" value="1"/>
</dbReference>
<feature type="modified residue" description="N6-(pyridoxal phosphate)lysine" evidence="9">
    <location>
        <position position="281"/>
    </location>
</feature>
<comment type="function">
    <text evidence="9">Catalyzes the transfer of the alpha-amino group from S-adenosyl-L-methionine (SAM) to 7-keto-8-aminopelargonic acid (KAPA) to form 7,8-diaminopelargonic acid (DAPA). It is the only aminotransferase known to utilize SAM as an amino donor.</text>
</comment>
<accession>A0ABW4XLQ6</accession>
<evidence type="ECO:0000256" key="5">
    <source>
        <dbReference type="ARBA" id="ARBA00022691"/>
    </source>
</evidence>
<feature type="binding site" evidence="9">
    <location>
        <position position="314"/>
    </location>
    <ligand>
        <name>substrate</name>
    </ligand>
</feature>
<dbReference type="PANTHER" id="PTHR42684">
    <property type="entry name" value="ADENOSYLMETHIONINE-8-AMINO-7-OXONONANOATE AMINOTRANSFERASE"/>
    <property type="match status" value="1"/>
</dbReference>
<dbReference type="EMBL" id="JBHUHT010000009">
    <property type="protein sequence ID" value="MFD2095710.1"/>
    <property type="molecule type" value="Genomic_DNA"/>
</dbReference>
<evidence type="ECO:0000256" key="2">
    <source>
        <dbReference type="ARBA" id="ARBA00005063"/>
    </source>
</evidence>